<name>A0ABM9NLS0_9GAMM</name>
<evidence type="ECO:0000313" key="3">
    <source>
        <dbReference type="EMBL" id="CAL1241598.1"/>
    </source>
</evidence>
<feature type="domain" description="UDP-N-acetylglucosamine 2-epimerase" evidence="2">
    <location>
        <begin position="38"/>
        <end position="368"/>
    </location>
</feature>
<dbReference type="InterPro" id="IPR003331">
    <property type="entry name" value="UDP_GlcNAc_Epimerase_2_dom"/>
</dbReference>
<dbReference type="PANTHER" id="PTHR43174:SF1">
    <property type="entry name" value="UDP-N-ACETYLGLUCOSAMINE 2-EPIMERASE"/>
    <property type="match status" value="1"/>
</dbReference>
<dbReference type="NCBIfam" id="TIGR00236">
    <property type="entry name" value="wecB"/>
    <property type="match status" value="1"/>
</dbReference>
<gene>
    <name evidence="3" type="primary">wecB</name>
    <name evidence="3" type="ORF">MECH1_V1_2822</name>
</gene>
<reference evidence="3 4" key="1">
    <citation type="submission" date="2024-04" db="EMBL/GenBank/DDBJ databases">
        <authorList>
            <person name="Cremers G."/>
        </authorList>
    </citation>
    <scope>NUCLEOTIDE SEQUENCE [LARGE SCALE GENOMIC DNA]</scope>
    <source>
        <strain evidence="3">MeCH1-AG</strain>
    </source>
</reference>
<sequence length="373" mass="41159">MSTSPGARKRLLIVAGARPNFMKVAPLLRELGRGTYPFEAHLVHTGQHYDRAMSAVFFEDLEIPAPDYHLEVGSGSHAEQTAKILVRFEAICRQDRPDLVIVVGDVNSTLACSIVAAKLNIPVAHVEAGLRSGDRTMPEEINRIVTDAISDYFFVTEASGVDHLVAEGKPKERIFFVGHVMIDNLFHQVEKIARTPPERFGTHAFKARHRDYGVVTLHRPSNVDDRAVLAGIVGALAELSEELPLIFPVHPRTRSNLERFGITVPDRLQLTQPLPYLEFLNLFKDARVVLTDSGGLQEETTALGIPCLTLRDNTERPITVTEGTNQVVGVTPERILAEARAILAGHGKTGRRPPLWDGQAAARILHTLQRVLS</sequence>
<dbReference type="RefSeq" id="WP_348758102.1">
    <property type="nucleotide sequence ID" value="NZ_OZ026884.1"/>
</dbReference>
<evidence type="ECO:0000313" key="4">
    <source>
        <dbReference type="Proteomes" id="UP001497493"/>
    </source>
</evidence>
<dbReference type="EC" id="5.1.3.14" evidence="3"/>
<dbReference type="Gene3D" id="3.40.50.2000">
    <property type="entry name" value="Glycogen Phosphorylase B"/>
    <property type="match status" value="2"/>
</dbReference>
<dbReference type="Proteomes" id="UP001497493">
    <property type="component" value="Chromosome"/>
</dbReference>
<keyword evidence="1 3" id="KW-0413">Isomerase</keyword>
<evidence type="ECO:0000259" key="2">
    <source>
        <dbReference type="Pfam" id="PF02350"/>
    </source>
</evidence>
<dbReference type="CDD" id="cd03786">
    <property type="entry name" value="GTB_UDP-GlcNAc_2-Epimerase"/>
    <property type="match status" value="1"/>
</dbReference>
<proteinExistence type="inferred from homology"/>
<evidence type="ECO:0000256" key="1">
    <source>
        <dbReference type="RuleBase" id="RU003513"/>
    </source>
</evidence>
<protein>
    <submittedName>
        <fullName evidence="3">UDP-N-acetylglucosamine 2-epimerase</fullName>
        <ecNumber evidence="3">5.1.3.14</ecNumber>
    </submittedName>
</protein>
<dbReference type="Pfam" id="PF02350">
    <property type="entry name" value="Epimerase_2"/>
    <property type="match status" value="1"/>
</dbReference>
<comment type="similarity">
    <text evidence="1">Belongs to the UDP-N-acetylglucosamine 2-epimerase family.</text>
</comment>
<accession>A0ABM9NLS0</accession>
<organism evidence="3 4">
    <name type="scientific">Candidatus Methylocalor cossyra</name>
    <dbReference type="NCBI Taxonomy" id="3108543"/>
    <lineage>
        <taxon>Bacteria</taxon>
        <taxon>Pseudomonadati</taxon>
        <taxon>Pseudomonadota</taxon>
        <taxon>Gammaproteobacteria</taxon>
        <taxon>Methylococcales</taxon>
        <taxon>Methylococcaceae</taxon>
        <taxon>Candidatus Methylocalor</taxon>
    </lineage>
</organism>
<dbReference type="GO" id="GO:0008761">
    <property type="term" value="F:UDP-N-acetylglucosamine 2-epimerase activity"/>
    <property type="evidence" value="ECO:0007669"/>
    <property type="project" value="UniProtKB-EC"/>
</dbReference>
<dbReference type="PANTHER" id="PTHR43174">
    <property type="entry name" value="UDP-N-ACETYLGLUCOSAMINE 2-EPIMERASE"/>
    <property type="match status" value="1"/>
</dbReference>
<dbReference type="InterPro" id="IPR029767">
    <property type="entry name" value="WecB-like"/>
</dbReference>
<keyword evidence="4" id="KW-1185">Reference proteome</keyword>
<dbReference type="SUPFAM" id="SSF53756">
    <property type="entry name" value="UDP-Glycosyltransferase/glycogen phosphorylase"/>
    <property type="match status" value="1"/>
</dbReference>
<dbReference type="EMBL" id="OZ026884">
    <property type="protein sequence ID" value="CAL1241598.1"/>
    <property type="molecule type" value="Genomic_DNA"/>
</dbReference>